<gene>
    <name evidence="2" type="ORF">HPP92_007675</name>
</gene>
<evidence type="ECO:0000256" key="1">
    <source>
        <dbReference type="SAM" id="MobiDB-lite"/>
    </source>
</evidence>
<protein>
    <submittedName>
        <fullName evidence="2">Uncharacterized protein</fullName>
    </submittedName>
</protein>
<dbReference type="Proteomes" id="UP000639772">
    <property type="component" value="Chromosome 3"/>
</dbReference>
<sequence length="140" mass="16003">MHNSPPDADLVRCCSPKEYHLKAREHKKKHQSDGKLTARRGIGEKDHTALNDQAAIFYQSEVHQSITTSFYPNVSASSPWRHLLDDSDEGTNTDCLKKKERLLKQSKPVADIFHLWRGLAISMSIHSVCRKRPFQPLVRS</sequence>
<comment type="caution">
    <text evidence="2">The sequence shown here is derived from an EMBL/GenBank/DDBJ whole genome shotgun (WGS) entry which is preliminary data.</text>
</comment>
<evidence type="ECO:0000313" key="3">
    <source>
        <dbReference type="Proteomes" id="UP000639772"/>
    </source>
</evidence>
<name>A0A835RRM7_VANPL</name>
<feature type="region of interest" description="Disordered" evidence="1">
    <location>
        <begin position="22"/>
        <end position="45"/>
    </location>
</feature>
<reference evidence="2 3" key="1">
    <citation type="journal article" date="2020" name="Nat. Food">
        <title>A phased Vanilla planifolia genome enables genetic improvement of flavour and production.</title>
        <authorList>
            <person name="Hasing T."/>
            <person name="Tang H."/>
            <person name="Brym M."/>
            <person name="Khazi F."/>
            <person name="Huang T."/>
            <person name="Chambers A.H."/>
        </authorList>
    </citation>
    <scope>NUCLEOTIDE SEQUENCE [LARGE SCALE GENOMIC DNA]</scope>
    <source>
        <tissue evidence="2">Leaf</tissue>
    </source>
</reference>
<organism evidence="2 3">
    <name type="scientific">Vanilla planifolia</name>
    <name type="common">Vanilla</name>
    <dbReference type="NCBI Taxonomy" id="51239"/>
    <lineage>
        <taxon>Eukaryota</taxon>
        <taxon>Viridiplantae</taxon>
        <taxon>Streptophyta</taxon>
        <taxon>Embryophyta</taxon>
        <taxon>Tracheophyta</taxon>
        <taxon>Spermatophyta</taxon>
        <taxon>Magnoliopsida</taxon>
        <taxon>Liliopsida</taxon>
        <taxon>Asparagales</taxon>
        <taxon>Orchidaceae</taxon>
        <taxon>Vanilloideae</taxon>
        <taxon>Vanilleae</taxon>
        <taxon>Vanilla</taxon>
    </lineage>
</organism>
<accession>A0A835RRM7</accession>
<proteinExistence type="predicted"/>
<dbReference type="EMBL" id="JADCNM010000003">
    <property type="protein sequence ID" value="KAG0490812.1"/>
    <property type="molecule type" value="Genomic_DNA"/>
</dbReference>
<evidence type="ECO:0000313" key="2">
    <source>
        <dbReference type="EMBL" id="KAG0490812.1"/>
    </source>
</evidence>
<dbReference type="AlphaFoldDB" id="A0A835RRM7"/>